<feature type="compositionally biased region" description="Basic and acidic residues" evidence="11">
    <location>
        <begin position="32"/>
        <end position="45"/>
    </location>
</feature>
<evidence type="ECO:0000256" key="11">
    <source>
        <dbReference type="SAM" id="MobiDB-lite"/>
    </source>
</evidence>
<dbReference type="RefSeq" id="XP_026193355.1">
    <property type="nucleotide sequence ID" value="XM_026337570.1"/>
</dbReference>
<evidence type="ECO:0000259" key="13">
    <source>
        <dbReference type="Pfam" id="PF03919"/>
    </source>
</evidence>
<evidence type="ECO:0000256" key="7">
    <source>
        <dbReference type="ARBA" id="ARBA00023042"/>
    </source>
</evidence>
<evidence type="ECO:0000256" key="5">
    <source>
        <dbReference type="ARBA" id="ARBA00022695"/>
    </source>
</evidence>
<evidence type="ECO:0000256" key="6">
    <source>
        <dbReference type="ARBA" id="ARBA00022741"/>
    </source>
</evidence>
<feature type="domain" description="mRNA capping enzyme adenylation" evidence="12">
    <location>
        <begin position="88"/>
        <end position="214"/>
    </location>
</feature>
<dbReference type="GO" id="GO:0004484">
    <property type="term" value="F:mRNA guanylyltransferase activity"/>
    <property type="evidence" value="ECO:0007669"/>
    <property type="project" value="UniProtKB-EC"/>
</dbReference>
<evidence type="ECO:0000313" key="14">
    <source>
        <dbReference type="Proteomes" id="UP000515125"/>
    </source>
</evidence>
<keyword evidence="6" id="KW-0547">Nucleotide-binding</keyword>
<evidence type="ECO:0000256" key="1">
    <source>
        <dbReference type="ARBA" id="ARBA00004123"/>
    </source>
</evidence>
<evidence type="ECO:0000256" key="3">
    <source>
        <dbReference type="ARBA" id="ARBA00022664"/>
    </source>
</evidence>
<keyword evidence="14" id="KW-1185">Reference proteome</keyword>
<feature type="domain" description="mRNA capping enzyme adenylation" evidence="12">
    <location>
        <begin position="255"/>
        <end position="311"/>
    </location>
</feature>
<dbReference type="GO" id="GO:0005524">
    <property type="term" value="F:ATP binding"/>
    <property type="evidence" value="ECO:0007669"/>
    <property type="project" value="InterPro"/>
</dbReference>
<evidence type="ECO:0000256" key="10">
    <source>
        <dbReference type="ARBA" id="ARBA00044624"/>
    </source>
</evidence>
<gene>
    <name evidence="15" type="primary">LOC34622780</name>
</gene>
<keyword evidence="7" id="KW-0506">mRNA capping</keyword>
<dbReference type="GO" id="GO:0005525">
    <property type="term" value="F:GTP binding"/>
    <property type="evidence" value="ECO:0007669"/>
    <property type="project" value="UniProtKB-KW"/>
</dbReference>
<keyword evidence="3" id="KW-0507">mRNA processing</keyword>
<protein>
    <recommendedName>
        <fullName evidence="2">mRNA guanylyltransferase</fullName>
        <ecNumber evidence="2">2.7.7.50</ecNumber>
    </recommendedName>
</protein>
<dbReference type="InterPro" id="IPR001339">
    <property type="entry name" value="mRNA_cap_enzyme_adenylation"/>
</dbReference>
<sequence length="500" mass="56925">MYLSSSNDWSDRQLTSRPTSHPAPPEASPPFRDAEAIKPSTRTDEQLPLPGLLEGEDASRFSTASAIAVKAVVKKILRWKRDGFPGGQPVSLSLQNVTELFRNPYVACEKTDGIRFLLYGSNRRIYLIGRRDEVREVAEMYLPRAVDLREAQEMTLLDGELVMDRREGGGFLWRYLIYDCMCLEGDEELQRMNLLRRLQAAKKFVTEPLARLREVQRRQAPDASRSLSADSQQPCGLEYMANGGFSGLAPAESAQKNPPLEIYLKDFFEIFDLEAIRRMALRLPHPSDGIIFTPVKLPYVTGTCPLLLKWKPPHLNTVDFSVEPVYDLEGVPQIFILCAGYRGVRTFAGLILAPYGEFYKELYEMACRGSAGGTIVECFWRSSAPVYTFYPALRENPTSREEQRWTARNQGHPFYDFDRGEWREGGWVAERIRTDKTMPNDMRVLLNVKRSIDDGVSFSALQQEIERFKTHKKRRVGDSCKGVPQEEADAEEGAELRNRS</sequence>
<evidence type="ECO:0000259" key="12">
    <source>
        <dbReference type="Pfam" id="PF01331"/>
    </source>
</evidence>
<accession>A0A6P6S239</accession>
<dbReference type="InterPro" id="IPR013846">
    <property type="entry name" value="mRNA_cap_enzyme_C"/>
</dbReference>
<evidence type="ECO:0000256" key="2">
    <source>
        <dbReference type="ARBA" id="ARBA00012475"/>
    </source>
</evidence>
<dbReference type="InterPro" id="IPR012340">
    <property type="entry name" value="NA-bd_OB-fold"/>
</dbReference>
<keyword evidence="8" id="KW-0342">GTP-binding</keyword>
<keyword evidence="5" id="KW-0548">Nucleotidyltransferase</keyword>
<feature type="domain" description="mRNA capping enzyme C-terminal" evidence="13">
    <location>
        <begin position="424"/>
        <end position="460"/>
    </location>
</feature>
<evidence type="ECO:0000256" key="4">
    <source>
        <dbReference type="ARBA" id="ARBA00022679"/>
    </source>
</evidence>
<dbReference type="GO" id="GO:0006370">
    <property type="term" value="P:7-methylguanosine mRNA capping"/>
    <property type="evidence" value="ECO:0007669"/>
    <property type="project" value="UniProtKB-KW"/>
</dbReference>
<evidence type="ECO:0000256" key="8">
    <source>
        <dbReference type="ARBA" id="ARBA00023134"/>
    </source>
</evidence>
<dbReference type="Pfam" id="PF03919">
    <property type="entry name" value="mRNA_cap_C"/>
    <property type="match status" value="1"/>
</dbReference>
<comment type="catalytic activity">
    <reaction evidence="10">
        <text>a 5'-end diphospho-ribonucleoside in mRNA + GTP + H(+) = a 5'-end (5'-triphosphoguanosine)-ribonucleoside in mRNA + diphosphate</text>
        <dbReference type="Rhea" id="RHEA:67012"/>
        <dbReference type="Rhea" id="RHEA-COMP:17165"/>
        <dbReference type="Rhea" id="RHEA-COMP:17166"/>
        <dbReference type="ChEBI" id="CHEBI:15378"/>
        <dbReference type="ChEBI" id="CHEBI:33019"/>
        <dbReference type="ChEBI" id="CHEBI:37565"/>
        <dbReference type="ChEBI" id="CHEBI:167616"/>
        <dbReference type="ChEBI" id="CHEBI:167617"/>
        <dbReference type="EC" id="2.7.7.50"/>
    </reaction>
    <physiologicalReaction direction="left-to-right" evidence="10">
        <dbReference type="Rhea" id="RHEA:67013"/>
    </physiologicalReaction>
</comment>
<feature type="region of interest" description="Disordered" evidence="11">
    <location>
        <begin position="1"/>
        <end position="52"/>
    </location>
</feature>
<dbReference type="CDD" id="cd07895">
    <property type="entry name" value="Adenylation_mRNA_capping"/>
    <property type="match status" value="1"/>
</dbReference>
<dbReference type="SUPFAM" id="SSF56091">
    <property type="entry name" value="DNA ligase/mRNA capping enzyme, catalytic domain"/>
    <property type="match status" value="1"/>
</dbReference>
<dbReference type="PANTHER" id="PTHR10367:SF17">
    <property type="entry name" value="MRNA-CAPPING ENZYME"/>
    <property type="match status" value="1"/>
</dbReference>
<dbReference type="GeneID" id="34622780"/>
<proteinExistence type="predicted"/>
<dbReference type="AlphaFoldDB" id="A0A6P6S239"/>
<dbReference type="InterPro" id="IPR051029">
    <property type="entry name" value="mRNA_Capping_Enz/RNA_Phosphat"/>
</dbReference>
<evidence type="ECO:0000256" key="9">
    <source>
        <dbReference type="ARBA" id="ARBA00023242"/>
    </source>
</evidence>
<dbReference type="EC" id="2.7.7.50" evidence="2"/>
<organism evidence="14 15">
    <name type="scientific">Cyclospora cayetanensis</name>
    <dbReference type="NCBI Taxonomy" id="88456"/>
    <lineage>
        <taxon>Eukaryota</taxon>
        <taxon>Sar</taxon>
        <taxon>Alveolata</taxon>
        <taxon>Apicomplexa</taxon>
        <taxon>Conoidasida</taxon>
        <taxon>Coccidia</taxon>
        <taxon>Eucoccidiorida</taxon>
        <taxon>Eimeriorina</taxon>
        <taxon>Eimeriidae</taxon>
        <taxon>Cyclospora</taxon>
    </lineage>
</organism>
<comment type="subcellular location">
    <subcellularLocation>
        <location evidence="1">Nucleus</location>
    </subcellularLocation>
</comment>
<dbReference type="PANTHER" id="PTHR10367">
    <property type="entry name" value="MRNA-CAPPING ENZYME"/>
    <property type="match status" value="1"/>
</dbReference>
<dbReference type="Gene3D" id="2.40.50.140">
    <property type="entry name" value="Nucleic acid-binding proteins"/>
    <property type="match status" value="1"/>
</dbReference>
<keyword evidence="9" id="KW-0539">Nucleus</keyword>
<dbReference type="SUPFAM" id="SSF50249">
    <property type="entry name" value="Nucleic acid-binding proteins"/>
    <property type="match status" value="1"/>
</dbReference>
<name>A0A6P6S239_9EIME</name>
<dbReference type="GO" id="GO:0005634">
    <property type="term" value="C:nucleus"/>
    <property type="evidence" value="ECO:0007669"/>
    <property type="project" value="UniProtKB-SubCell"/>
</dbReference>
<keyword evidence="4" id="KW-0808">Transferase</keyword>
<dbReference type="Gene3D" id="3.30.470.30">
    <property type="entry name" value="DNA ligase/mRNA capping enzyme"/>
    <property type="match status" value="1"/>
</dbReference>
<dbReference type="Proteomes" id="UP000515125">
    <property type="component" value="Unplaced"/>
</dbReference>
<feature type="compositionally biased region" description="Polar residues" evidence="11">
    <location>
        <begin position="1"/>
        <end position="19"/>
    </location>
</feature>
<feature type="region of interest" description="Disordered" evidence="11">
    <location>
        <begin position="472"/>
        <end position="500"/>
    </location>
</feature>
<evidence type="ECO:0000313" key="15">
    <source>
        <dbReference type="RefSeq" id="XP_026193355.1"/>
    </source>
</evidence>
<dbReference type="OrthoDB" id="200924at2759"/>
<reference evidence="15" key="1">
    <citation type="submission" date="2025-08" db="UniProtKB">
        <authorList>
            <consortium name="RefSeq"/>
        </authorList>
    </citation>
    <scope>IDENTIFICATION</scope>
</reference>
<dbReference type="Pfam" id="PF01331">
    <property type="entry name" value="mRNA_cap_enzyme"/>
    <property type="match status" value="2"/>
</dbReference>